<keyword evidence="6" id="KW-1185">Reference proteome</keyword>
<dbReference type="SUPFAM" id="SSF51621">
    <property type="entry name" value="Phosphoenolpyruvate/pyruvate domain"/>
    <property type="match status" value="1"/>
</dbReference>
<accession>A0ABP9L9J3</accession>
<evidence type="ECO:0000256" key="2">
    <source>
        <dbReference type="ARBA" id="ARBA00022723"/>
    </source>
</evidence>
<comment type="similarity">
    <text evidence="1">Belongs to the HpcH/HpaI aldolase family.</text>
</comment>
<evidence type="ECO:0000313" key="6">
    <source>
        <dbReference type="Proteomes" id="UP001499910"/>
    </source>
</evidence>
<dbReference type="NCBIfam" id="TIGR02311">
    <property type="entry name" value="HpaI"/>
    <property type="match status" value="1"/>
</dbReference>
<comment type="caution">
    <text evidence="5">The sequence shown here is derived from an EMBL/GenBank/DDBJ whole genome shotgun (WGS) entry which is preliminary data.</text>
</comment>
<name>A0ABP9L9J3_9RHOB</name>
<evidence type="ECO:0000256" key="3">
    <source>
        <dbReference type="ARBA" id="ARBA00023239"/>
    </source>
</evidence>
<dbReference type="Gene3D" id="3.20.20.60">
    <property type="entry name" value="Phosphoenolpyruvate-binding domains"/>
    <property type="match status" value="1"/>
</dbReference>
<protein>
    <submittedName>
        <fullName evidence="5">4-hydroxy-2-oxoheptanedioate aldolase</fullName>
    </submittedName>
</protein>
<evidence type="ECO:0000313" key="5">
    <source>
        <dbReference type="EMBL" id="GAA5071470.1"/>
    </source>
</evidence>
<dbReference type="InterPro" id="IPR050251">
    <property type="entry name" value="HpcH-HpaI_aldolase"/>
</dbReference>
<evidence type="ECO:0000259" key="4">
    <source>
        <dbReference type="Pfam" id="PF03328"/>
    </source>
</evidence>
<feature type="domain" description="HpcH/HpaI aldolase/citrate lyase" evidence="4">
    <location>
        <begin position="18"/>
        <end position="243"/>
    </location>
</feature>
<sequence>MTAHLNGFKAALSASKLQIGLWLGLTSPVTAEVCATAGYDWLVIDGEHAPNDVPAMLSQLQVLAAYDVHPVVRTVAGETWMIKQALDLGAQTVLVPMVETPEAAAELVRATRYPPMGCRGVGAALARASRYNRIPDYLATANDQVALIVQVESRSALAQVAEIAAVPGVDGVFIGPADLAADMGFLGDPSAPEVRAAVLSAIRAITRVGKPAGLLTSDRSFAMECIAEGAVFVAVGSDVGLLTSSTAALRSGFPKSI</sequence>
<dbReference type="Proteomes" id="UP001499910">
    <property type="component" value="Unassembled WGS sequence"/>
</dbReference>
<keyword evidence="2" id="KW-0479">Metal-binding</keyword>
<evidence type="ECO:0000256" key="1">
    <source>
        <dbReference type="ARBA" id="ARBA00005568"/>
    </source>
</evidence>
<gene>
    <name evidence="5" type="primary">hpaI</name>
    <name evidence="5" type="ORF">GCM10023209_15210</name>
</gene>
<reference evidence="6" key="1">
    <citation type="journal article" date="2019" name="Int. J. Syst. Evol. Microbiol.">
        <title>The Global Catalogue of Microorganisms (GCM) 10K type strain sequencing project: providing services to taxonomists for standard genome sequencing and annotation.</title>
        <authorList>
            <consortium name="The Broad Institute Genomics Platform"/>
            <consortium name="The Broad Institute Genome Sequencing Center for Infectious Disease"/>
            <person name="Wu L."/>
            <person name="Ma J."/>
        </authorList>
    </citation>
    <scope>NUCLEOTIDE SEQUENCE [LARGE SCALE GENOMIC DNA]</scope>
    <source>
        <strain evidence="6">JCM 18015</strain>
    </source>
</reference>
<organism evidence="5 6">
    <name type="scientific">[Roseibacterium] beibuensis</name>
    <dbReference type="NCBI Taxonomy" id="1193142"/>
    <lineage>
        <taxon>Bacteria</taxon>
        <taxon>Pseudomonadati</taxon>
        <taxon>Pseudomonadota</taxon>
        <taxon>Alphaproteobacteria</taxon>
        <taxon>Rhodobacterales</taxon>
        <taxon>Roseobacteraceae</taxon>
        <taxon>Roseicyclus</taxon>
    </lineage>
</organism>
<dbReference type="InterPro" id="IPR005000">
    <property type="entry name" value="Aldolase/citrate-lyase_domain"/>
</dbReference>
<dbReference type="PANTHER" id="PTHR30502:SF0">
    <property type="entry name" value="PHOSPHOENOLPYRUVATE CARBOXYLASE FAMILY PROTEIN"/>
    <property type="match status" value="1"/>
</dbReference>
<keyword evidence="3" id="KW-0456">Lyase</keyword>
<dbReference type="RefSeq" id="WP_259550096.1">
    <property type="nucleotide sequence ID" value="NZ_BAABHW010000002.1"/>
</dbReference>
<proteinExistence type="inferred from homology"/>
<dbReference type="InterPro" id="IPR040442">
    <property type="entry name" value="Pyrv_kinase-like_dom_sf"/>
</dbReference>
<dbReference type="InterPro" id="IPR015813">
    <property type="entry name" value="Pyrv/PenolPyrv_kinase-like_dom"/>
</dbReference>
<dbReference type="Pfam" id="PF03328">
    <property type="entry name" value="HpcH_HpaI"/>
    <property type="match status" value="1"/>
</dbReference>
<dbReference type="EMBL" id="BAABHW010000002">
    <property type="protein sequence ID" value="GAA5071470.1"/>
    <property type="molecule type" value="Genomic_DNA"/>
</dbReference>
<dbReference type="PANTHER" id="PTHR30502">
    <property type="entry name" value="2-KETO-3-DEOXY-L-RHAMNONATE ALDOLASE"/>
    <property type="match status" value="1"/>
</dbReference>
<dbReference type="InterPro" id="IPR012689">
    <property type="entry name" value="HpaI"/>
</dbReference>